<dbReference type="GO" id="GO:0005524">
    <property type="term" value="F:ATP binding"/>
    <property type="evidence" value="ECO:0007669"/>
    <property type="project" value="UniProtKB-KW"/>
</dbReference>
<evidence type="ECO:0000256" key="2">
    <source>
        <dbReference type="PROSITE-ProRule" id="PRU00169"/>
    </source>
</evidence>
<dbReference type="SUPFAM" id="SSF55874">
    <property type="entry name" value="ATPase domain of HSP90 chaperone/DNA topoisomerase II/histidine kinase"/>
    <property type="match status" value="1"/>
</dbReference>
<dbReference type="InterPro" id="IPR011006">
    <property type="entry name" value="CheY-like_superfamily"/>
</dbReference>
<dbReference type="EMBL" id="JFZB01000044">
    <property type="protein sequence ID" value="KFI24533.1"/>
    <property type="molecule type" value="Genomic_DNA"/>
</dbReference>
<dbReference type="RefSeq" id="WP_036639772.1">
    <property type="nucleotide sequence ID" value="NZ_JFZB01000044.1"/>
</dbReference>
<feature type="modified residue" description="4-aspartylphosphate" evidence="2">
    <location>
        <position position="393"/>
    </location>
</feature>
<dbReference type="InterPro" id="IPR036641">
    <property type="entry name" value="HPT_dom_sf"/>
</dbReference>
<keyword evidence="1 2" id="KW-0597">Phosphoprotein</keyword>
<dbReference type="CDD" id="cd17546">
    <property type="entry name" value="REC_hyHK_CKI1_RcsC-like"/>
    <property type="match status" value="1"/>
</dbReference>
<evidence type="ECO:0000313" key="5">
    <source>
        <dbReference type="Proteomes" id="UP000028824"/>
    </source>
</evidence>
<dbReference type="PROSITE" id="PS50110">
    <property type="entry name" value="RESPONSE_REGULATORY"/>
    <property type="match status" value="1"/>
</dbReference>
<name>A0A086XR83_9RHOB</name>
<reference evidence="4 5" key="1">
    <citation type="submission" date="2014-03" db="EMBL/GenBank/DDBJ databases">
        <title>Genome of Paenirhodobacter enshiensis DW2-9.</title>
        <authorList>
            <person name="Wang D."/>
            <person name="Wang G."/>
        </authorList>
    </citation>
    <scope>NUCLEOTIDE SEQUENCE [LARGE SCALE GENOMIC DNA]</scope>
    <source>
        <strain evidence="4 5">DW2-9</strain>
    </source>
</reference>
<evidence type="ECO:0000256" key="1">
    <source>
        <dbReference type="ARBA" id="ARBA00022553"/>
    </source>
</evidence>
<dbReference type="SMART" id="SM00448">
    <property type="entry name" value="REC"/>
    <property type="match status" value="1"/>
</dbReference>
<evidence type="ECO:0000259" key="3">
    <source>
        <dbReference type="PROSITE" id="PS50110"/>
    </source>
</evidence>
<dbReference type="InterPro" id="IPR001789">
    <property type="entry name" value="Sig_transdc_resp-reg_receiver"/>
</dbReference>
<dbReference type="AlphaFoldDB" id="A0A086XR83"/>
<dbReference type="SUPFAM" id="SSF47226">
    <property type="entry name" value="Histidine-containing phosphotransfer domain, HPT domain"/>
    <property type="match status" value="1"/>
</dbReference>
<dbReference type="Pfam" id="PF00072">
    <property type="entry name" value="Response_reg"/>
    <property type="match status" value="1"/>
</dbReference>
<comment type="caution">
    <text evidence="4">The sequence shown here is derived from an EMBL/GenBank/DDBJ whole genome shotgun (WGS) entry which is preliminary data.</text>
</comment>
<dbReference type="STRING" id="1105367.CG50_09870"/>
<accession>A0A086XR83</accession>
<dbReference type="Proteomes" id="UP000028824">
    <property type="component" value="Unassembled WGS sequence"/>
</dbReference>
<protein>
    <recommendedName>
        <fullName evidence="3">Response regulatory domain-containing protein</fullName>
    </recommendedName>
</protein>
<keyword evidence="5" id="KW-1185">Reference proteome</keyword>
<dbReference type="OrthoDB" id="5292887at2"/>
<sequence length="592" mass="62232">MTTEPEDDPCAGAADPLSVLIDTLSTSDLAQDRALLLLDEAGAELFSNPEGAALWQRWTRGGGTLPAELAAALSDIAPYQRRRLPTIGAMLTCLPLGPGGRRVCLCRAEHPSPETEARRLIRRLAVHDLRTPLQALLAMTEGSAQLSEAARLVLGRIDDVLALSEAEATGDLSRDFDPSATVAAIVTMIAPLARERGAQLVFEPPAPRAVLRGPETIFRLLAQNLIGNAVTHGAGLRRVVLRLALTRPGVWSVTLEQWQQAGSVPPGLVEALARGGRSGSAGTRLMNAAGLVLDAHWNLLSRPGEEAISVAFSLPEATGLSPADLADAPGAAPPAADLHGARLLIVEDNAIVRDWMARAFRRAGAEVSTAPDGQAGLMLASAARPAFDAVLLDLVLPELDGLTLARRLKQTQRHDRPQLIGFSAHDDAETRAACAAAGMRRLLPKPLPAARLLASVAQEIRDLRPTENPMPRPAPAQMFNAEIAGELRADLGEDGARRFMIRALDEAGATVQALRRDGFGAATRAELHSSVGSSGITGLARVEAALRRVQDIGHAGGDIAPACDALAEAIAATRNALDASPFSSTRSGNADP</sequence>
<dbReference type="GO" id="GO:0005886">
    <property type="term" value="C:plasma membrane"/>
    <property type="evidence" value="ECO:0007669"/>
    <property type="project" value="UniProtKB-SubCell"/>
</dbReference>
<organism evidence="4 5">
    <name type="scientific">Paenirhodobacter enshiensis</name>
    <dbReference type="NCBI Taxonomy" id="1105367"/>
    <lineage>
        <taxon>Bacteria</taxon>
        <taxon>Pseudomonadati</taxon>
        <taxon>Pseudomonadota</taxon>
        <taxon>Alphaproteobacteria</taxon>
        <taxon>Rhodobacterales</taxon>
        <taxon>Rhodobacter group</taxon>
        <taxon>Paenirhodobacter</taxon>
    </lineage>
</organism>
<evidence type="ECO:0000313" key="4">
    <source>
        <dbReference type="EMBL" id="KFI24533.1"/>
    </source>
</evidence>
<feature type="domain" description="Response regulatory" evidence="3">
    <location>
        <begin position="342"/>
        <end position="460"/>
    </location>
</feature>
<dbReference type="Gene3D" id="3.40.50.2300">
    <property type="match status" value="1"/>
</dbReference>
<dbReference type="eggNOG" id="COG0784">
    <property type="taxonomic scope" value="Bacteria"/>
</dbReference>
<dbReference type="Gene3D" id="3.30.565.10">
    <property type="entry name" value="Histidine kinase-like ATPase, C-terminal domain"/>
    <property type="match status" value="1"/>
</dbReference>
<dbReference type="PANTHER" id="PTHR45339">
    <property type="entry name" value="HYBRID SIGNAL TRANSDUCTION HISTIDINE KINASE J"/>
    <property type="match status" value="1"/>
</dbReference>
<dbReference type="GO" id="GO:0000160">
    <property type="term" value="P:phosphorelay signal transduction system"/>
    <property type="evidence" value="ECO:0007669"/>
    <property type="project" value="InterPro"/>
</dbReference>
<gene>
    <name evidence="4" type="ORF">CG50_09870</name>
</gene>
<dbReference type="InterPro" id="IPR036890">
    <property type="entry name" value="HATPase_C_sf"/>
</dbReference>
<proteinExistence type="predicted"/>
<dbReference type="SUPFAM" id="SSF52172">
    <property type="entry name" value="CheY-like"/>
    <property type="match status" value="1"/>
</dbReference>
<dbReference type="PANTHER" id="PTHR45339:SF5">
    <property type="entry name" value="HISTIDINE KINASE"/>
    <property type="match status" value="1"/>
</dbReference>